<feature type="compositionally biased region" description="Basic residues" evidence="1">
    <location>
        <begin position="17"/>
        <end position="33"/>
    </location>
</feature>
<dbReference type="Proteomes" id="UP000327013">
    <property type="component" value="Unassembled WGS sequence"/>
</dbReference>
<protein>
    <submittedName>
        <fullName evidence="2">Uncharacterized protein</fullName>
    </submittedName>
</protein>
<proteinExistence type="predicted"/>
<evidence type="ECO:0000256" key="1">
    <source>
        <dbReference type="SAM" id="MobiDB-lite"/>
    </source>
</evidence>
<organism evidence="2 3">
    <name type="scientific">Carpinus fangiana</name>
    <dbReference type="NCBI Taxonomy" id="176857"/>
    <lineage>
        <taxon>Eukaryota</taxon>
        <taxon>Viridiplantae</taxon>
        <taxon>Streptophyta</taxon>
        <taxon>Embryophyta</taxon>
        <taxon>Tracheophyta</taxon>
        <taxon>Spermatophyta</taxon>
        <taxon>Magnoliopsida</taxon>
        <taxon>eudicotyledons</taxon>
        <taxon>Gunneridae</taxon>
        <taxon>Pentapetalae</taxon>
        <taxon>rosids</taxon>
        <taxon>fabids</taxon>
        <taxon>Fagales</taxon>
        <taxon>Betulaceae</taxon>
        <taxon>Carpinus</taxon>
    </lineage>
</organism>
<feature type="compositionally biased region" description="Polar residues" evidence="1">
    <location>
        <begin position="1"/>
        <end position="16"/>
    </location>
</feature>
<evidence type="ECO:0000313" key="2">
    <source>
        <dbReference type="EMBL" id="KAB8356393.1"/>
    </source>
</evidence>
<evidence type="ECO:0000313" key="3">
    <source>
        <dbReference type="Proteomes" id="UP000327013"/>
    </source>
</evidence>
<accession>A0A5N6KWQ6</accession>
<feature type="region of interest" description="Disordered" evidence="1">
    <location>
        <begin position="1"/>
        <end position="48"/>
    </location>
</feature>
<sequence>MPVRLTTSPAYATRNHQLTRHSPRYRNKYKQSRRRPEASRRGRRQGEAMLRMQGREVCARRMHVVQQRRGPARGMSEPRQQVQIVHEGIRFPSIGQQIESISGV</sequence>
<gene>
    <name evidence="2" type="ORF">FH972_023976</name>
</gene>
<keyword evidence="3" id="KW-1185">Reference proteome</keyword>
<dbReference type="AlphaFoldDB" id="A0A5N6KWQ6"/>
<feature type="compositionally biased region" description="Basic and acidic residues" evidence="1">
    <location>
        <begin position="34"/>
        <end position="46"/>
    </location>
</feature>
<name>A0A5N6KWQ6_9ROSI</name>
<comment type="caution">
    <text evidence="2">The sequence shown here is derived from an EMBL/GenBank/DDBJ whole genome shotgun (WGS) entry which is preliminary data.</text>
</comment>
<dbReference type="EMBL" id="VIBQ01000016">
    <property type="protein sequence ID" value="KAB8356393.1"/>
    <property type="molecule type" value="Genomic_DNA"/>
</dbReference>
<reference evidence="2 3" key="1">
    <citation type="submission" date="2019-06" db="EMBL/GenBank/DDBJ databases">
        <title>A chromosomal-level reference genome of Carpinus fangiana (Coryloideae, Betulaceae).</title>
        <authorList>
            <person name="Yang X."/>
            <person name="Wang Z."/>
            <person name="Zhang L."/>
            <person name="Hao G."/>
            <person name="Liu J."/>
            <person name="Yang Y."/>
        </authorList>
    </citation>
    <scope>NUCLEOTIDE SEQUENCE [LARGE SCALE GENOMIC DNA]</scope>
    <source>
        <strain evidence="2">Cfa_2016G</strain>
        <tissue evidence="2">Leaf</tissue>
    </source>
</reference>